<gene>
    <name evidence="1" type="ORF">GXW78_18250</name>
</gene>
<organism evidence="1 2">
    <name type="scientific">Neoroseomonas terrae</name>
    <dbReference type="NCBI Taxonomy" id="424799"/>
    <lineage>
        <taxon>Bacteria</taxon>
        <taxon>Pseudomonadati</taxon>
        <taxon>Pseudomonadota</taxon>
        <taxon>Alphaproteobacteria</taxon>
        <taxon>Acetobacterales</taxon>
        <taxon>Acetobacteraceae</taxon>
        <taxon>Neoroseomonas</taxon>
    </lineage>
</organism>
<proteinExistence type="predicted"/>
<name>A0ABS5EKR0_9PROT</name>
<keyword evidence="2" id="KW-1185">Reference proteome</keyword>
<evidence type="ECO:0000313" key="2">
    <source>
        <dbReference type="Proteomes" id="UP000698752"/>
    </source>
</evidence>
<reference evidence="2" key="1">
    <citation type="journal article" date="2021" name="Syst. Appl. Microbiol.">
        <title>Roseomonas hellenica sp. nov., isolated from roots of wild-growing Alkanna tinctoria.</title>
        <authorList>
            <person name="Rat A."/>
            <person name="Naranjo H.D."/>
            <person name="Lebbe L."/>
            <person name="Cnockaert M."/>
            <person name="Krigas N."/>
            <person name="Grigoriadou K."/>
            <person name="Maloupa E."/>
            <person name="Willems A."/>
        </authorList>
    </citation>
    <scope>NUCLEOTIDE SEQUENCE [LARGE SCALE GENOMIC DNA]</scope>
    <source>
        <strain evidence="2">LMG 31159</strain>
    </source>
</reference>
<dbReference type="EMBL" id="JAAEDI010000019">
    <property type="protein sequence ID" value="MBR0651618.1"/>
    <property type="molecule type" value="Genomic_DNA"/>
</dbReference>
<accession>A0ABS5EKR0</accession>
<dbReference type="RefSeq" id="WP_211870280.1">
    <property type="nucleotide sequence ID" value="NZ_JAAEDI010000019.1"/>
</dbReference>
<evidence type="ECO:0000313" key="1">
    <source>
        <dbReference type="EMBL" id="MBR0651618.1"/>
    </source>
</evidence>
<sequence>MARAEPRTFIFLGNGDGSDAPANGLHALDCDFNDAALPHGIGFWVRLVRQELGG</sequence>
<protein>
    <submittedName>
        <fullName evidence="1">Amidohydrolase</fullName>
    </submittedName>
</protein>
<comment type="caution">
    <text evidence="1">The sequence shown here is derived from an EMBL/GenBank/DDBJ whole genome shotgun (WGS) entry which is preliminary data.</text>
</comment>
<dbReference type="Proteomes" id="UP000698752">
    <property type="component" value="Unassembled WGS sequence"/>
</dbReference>